<reference evidence="1 2" key="1">
    <citation type="journal article" date="2020" name="ISME J.">
        <title>Comparative genomics reveals insights into cyanobacterial evolution and habitat adaptation.</title>
        <authorList>
            <person name="Chen M.Y."/>
            <person name="Teng W.K."/>
            <person name="Zhao L."/>
            <person name="Hu C.X."/>
            <person name="Zhou Y.K."/>
            <person name="Han B.P."/>
            <person name="Song L.R."/>
            <person name="Shu W.S."/>
        </authorList>
    </citation>
    <scope>NUCLEOTIDE SEQUENCE [LARGE SCALE GENOMIC DNA]</scope>
    <source>
        <strain evidence="1 2">FACHB-391</strain>
    </source>
</reference>
<keyword evidence="2" id="KW-1185">Reference proteome</keyword>
<evidence type="ECO:0000313" key="2">
    <source>
        <dbReference type="Proteomes" id="UP000604661"/>
    </source>
</evidence>
<dbReference type="EMBL" id="JACJTE010000006">
    <property type="protein sequence ID" value="MBD2560705.1"/>
    <property type="molecule type" value="Genomic_DNA"/>
</dbReference>
<gene>
    <name evidence="1" type="ORF">H6G95_08770</name>
</gene>
<evidence type="ECO:0000313" key="1">
    <source>
        <dbReference type="EMBL" id="MBD2560705.1"/>
    </source>
</evidence>
<comment type="caution">
    <text evidence="1">The sequence shown here is derived from an EMBL/GenBank/DDBJ whole genome shotgun (WGS) entry which is preliminary data.</text>
</comment>
<organism evidence="1 2">
    <name type="scientific">Nostoc linckia FACHB-391</name>
    <dbReference type="NCBI Taxonomy" id="2692906"/>
    <lineage>
        <taxon>Bacteria</taxon>
        <taxon>Bacillati</taxon>
        <taxon>Cyanobacteriota</taxon>
        <taxon>Cyanophyceae</taxon>
        <taxon>Nostocales</taxon>
        <taxon>Nostocaceae</taxon>
        <taxon>Nostoc</taxon>
    </lineage>
</organism>
<dbReference type="Proteomes" id="UP000604661">
    <property type="component" value="Unassembled WGS sequence"/>
</dbReference>
<sequence>MLIEFNPLATRLEDYAAIARNAKIRIKARKRIGTRDDDGTAIIEEWWATTDLLAYLPAWDYEDRQKGRDYAVIAPQSEFYPSWWYKSWEWRKNQTQELTRARSSFDIHPDDYAQLLSCCARLLDKLSKPFLISRSGIFWNWQDFKI</sequence>
<accession>A0ABR8ERY9</accession>
<name>A0ABR8ERY9_NOSLI</name>
<proteinExistence type="predicted"/>
<protein>
    <submittedName>
        <fullName evidence="1">Uncharacterized protein</fullName>
    </submittedName>
</protein>
<dbReference type="RefSeq" id="WP_190895135.1">
    <property type="nucleotide sequence ID" value="NZ_JACJTE010000006.1"/>
</dbReference>